<feature type="domain" description="Response regulatory" evidence="9">
    <location>
        <begin position="3"/>
        <end position="120"/>
    </location>
</feature>
<comment type="function">
    <text evidence="5">May play the central regulatory role in sporulation. It may be an element of the effector pathway responsible for the activation of sporulation genes in response to nutritional stress. Spo0A may act in concert with spo0H (a sigma factor) to control the expression of some genes that are critical to the sporulation process.</text>
</comment>
<keyword evidence="4" id="KW-0804">Transcription</keyword>
<dbReference type="SMART" id="SM00448">
    <property type="entry name" value="REC"/>
    <property type="match status" value="1"/>
</dbReference>
<dbReference type="CDD" id="cd17536">
    <property type="entry name" value="REC_YesN-like"/>
    <property type="match status" value="1"/>
</dbReference>
<accession>A0A8J8MER4</accession>
<evidence type="ECO:0000256" key="4">
    <source>
        <dbReference type="ARBA" id="ARBA00023163"/>
    </source>
</evidence>
<dbReference type="PANTHER" id="PTHR43280">
    <property type="entry name" value="ARAC-FAMILY TRANSCRIPTIONAL REGULATOR"/>
    <property type="match status" value="1"/>
</dbReference>
<dbReference type="InterPro" id="IPR018060">
    <property type="entry name" value="HTH_AraC"/>
</dbReference>
<sequence>MYRLLIVDDEIDVAEYFRRIFEVKANLPLEVYTSYNATQALECLNRTRIDIILSDIKMPKINGLQMYEEIKKRWPKCKVIFLSGVLEFDYVYESIQNRDVRYLTKLEPTSKIISTVREVIEEIEQNYKEIDEMKKVQKQIREALPLLQNNYIESLLYGICDSYSEVEKRFKELEIPIEVNKTIIMVGGIFDDLPTDISLSQLDKNIYSLKTISDKYFSKYYNNVHYISEQKYSIWLLQQKDISLPIKNQQVKLNGLLEYIQGTIRKNLNITITFVYETSQIALNDIPRCYSNIKRRLGYRSRKLNESIITLAEYDKKESTSSYNENIEKCSKELNRINELEGYLELGQQDNFFLLLAKMTDRVVYIDDFYNTNALEIYYRISCVLLKYINEWKMNDDLESLINLSKLTNVHEHDSWHEAIEYLKNLSQLIFDSHFKNEYIWSDNAIAIVQKYILENLNKDLSLIILAEQVNLNPSYLSRLFKSHTQNNLYDYILDMRMLKAKDMLLKTGEKIQDIAIAVGYESAPSFTRVFRKYTGKTPTVYRG</sequence>
<dbReference type="InterPro" id="IPR011006">
    <property type="entry name" value="CheY-like_superfamily"/>
</dbReference>
<dbReference type="InterPro" id="IPR001789">
    <property type="entry name" value="Sig_transdc_resp-reg_receiver"/>
</dbReference>
<evidence type="ECO:0000256" key="2">
    <source>
        <dbReference type="ARBA" id="ARBA00023015"/>
    </source>
</evidence>
<dbReference type="RefSeq" id="WP_212691547.1">
    <property type="nucleotide sequence ID" value="NZ_CP058561.1"/>
</dbReference>
<keyword evidence="2" id="KW-0805">Transcription regulation</keyword>
<dbReference type="GO" id="GO:0003700">
    <property type="term" value="F:DNA-binding transcription factor activity"/>
    <property type="evidence" value="ECO:0007669"/>
    <property type="project" value="InterPro"/>
</dbReference>
<dbReference type="Pfam" id="PF00072">
    <property type="entry name" value="Response_reg"/>
    <property type="match status" value="1"/>
</dbReference>
<reference evidence="10 11" key="1">
    <citation type="submission" date="2020-07" db="EMBL/GenBank/DDBJ databases">
        <title>Vallitalea guaymasensis genome.</title>
        <authorList>
            <person name="Postec A."/>
        </authorList>
    </citation>
    <scope>NUCLEOTIDE SEQUENCE [LARGE SCALE GENOMIC DNA]</scope>
    <source>
        <strain evidence="10 11">Ra1766G1</strain>
    </source>
</reference>
<dbReference type="SMART" id="SM00342">
    <property type="entry name" value="HTH_ARAC"/>
    <property type="match status" value="1"/>
</dbReference>
<dbReference type="InterPro" id="IPR020449">
    <property type="entry name" value="Tscrpt_reg_AraC-type_HTH"/>
</dbReference>
<gene>
    <name evidence="10" type="ORF">HYG85_22635</name>
</gene>
<dbReference type="PRINTS" id="PR00032">
    <property type="entry name" value="HTHARAC"/>
</dbReference>
<dbReference type="PROSITE" id="PS00041">
    <property type="entry name" value="HTH_ARAC_FAMILY_1"/>
    <property type="match status" value="1"/>
</dbReference>
<dbReference type="PROSITE" id="PS50110">
    <property type="entry name" value="RESPONSE_REGULATORY"/>
    <property type="match status" value="1"/>
</dbReference>
<keyword evidence="7" id="KW-0175">Coiled coil</keyword>
<keyword evidence="11" id="KW-1185">Reference proteome</keyword>
<keyword evidence="6" id="KW-0597">Phosphoprotein</keyword>
<dbReference type="GO" id="GO:0000160">
    <property type="term" value="P:phosphorelay signal transduction system"/>
    <property type="evidence" value="ECO:0007669"/>
    <property type="project" value="InterPro"/>
</dbReference>
<dbReference type="InterPro" id="IPR018062">
    <property type="entry name" value="HTH_AraC-typ_CS"/>
</dbReference>
<evidence type="ECO:0000256" key="6">
    <source>
        <dbReference type="PROSITE-ProRule" id="PRU00169"/>
    </source>
</evidence>
<evidence type="ECO:0000259" key="9">
    <source>
        <dbReference type="PROSITE" id="PS50110"/>
    </source>
</evidence>
<dbReference type="GO" id="GO:0043565">
    <property type="term" value="F:sequence-specific DNA binding"/>
    <property type="evidence" value="ECO:0007669"/>
    <property type="project" value="InterPro"/>
</dbReference>
<feature type="domain" description="HTH araC/xylS-type" evidence="8">
    <location>
        <begin position="447"/>
        <end position="544"/>
    </location>
</feature>
<dbReference type="KEGG" id="vgu:HYG85_22635"/>
<dbReference type="AlphaFoldDB" id="A0A8J8MER4"/>
<evidence type="ECO:0000313" key="11">
    <source>
        <dbReference type="Proteomes" id="UP000677305"/>
    </source>
</evidence>
<dbReference type="PROSITE" id="PS01124">
    <property type="entry name" value="HTH_ARAC_FAMILY_2"/>
    <property type="match status" value="1"/>
</dbReference>
<dbReference type="Gene3D" id="3.40.50.2300">
    <property type="match status" value="1"/>
</dbReference>
<dbReference type="PANTHER" id="PTHR43280:SF2">
    <property type="entry name" value="HTH-TYPE TRANSCRIPTIONAL REGULATOR EXSA"/>
    <property type="match status" value="1"/>
</dbReference>
<keyword evidence="3" id="KW-0238">DNA-binding</keyword>
<evidence type="ECO:0000313" key="10">
    <source>
        <dbReference type="EMBL" id="QUH31572.1"/>
    </source>
</evidence>
<evidence type="ECO:0000256" key="5">
    <source>
        <dbReference type="ARBA" id="ARBA00024867"/>
    </source>
</evidence>
<dbReference type="SUPFAM" id="SSF52172">
    <property type="entry name" value="CheY-like"/>
    <property type="match status" value="1"/>
</dbReference>
<evidence type="ECO:0000256" key="3">
    <source>
        <dbReference type="ARBA" id="ARBA00023125"/>
    </source>
</evidence>
<dbReference type="InterPro" id="IPR009057">
    <property type="entry name" value="Homeodomain-like_sf"/>
</dbReference>
<evidence type="ECO:0000259" key="8">
    <source>
        <dbReference type="PROSITE" id="PS01124"/>
    </source>
</evidence>
<feature type="coiled-coil region" evidence="7">
    <location>
        <begin position="113"/>
        <end position="140"/>
    </location>
</feature>
<name>A0A8J8MER4_9FIRM</name>
<evidence type="ECO:0000256" key="1">
    <source>
        <dbReference type="ARBA" id="ARBA00018672"/>
    </source>
</evidence>
<protein>
    <recommendedName>
        <fullName evidence="1">Stage 0 sporulation protein A homolog</fullName>
    </recommendedName>
</protein>
<dbReference type="Proteomes" id="UP000677305">
    <property type="component" value="Chromosome"/>
</dbReference>
<dbReference type="EMBL" id="CP058561">
    <property type="protein sequence ID" value="QUH31572.1"/>
    <property type="molecule type" value="Genomic_DNA"/>
</dbReference>
<evidence type="ECO:0000256" key="7">
    <source>
        <dbReference type="SAM" id="Coils"/>
    </source>
</evidence>
<dbReference type="SUPFAM" id="SSF46689">
    <property type="entry name" value="Homeodomain-like"/>
    <property type="match status" value="2"/>
</dbReference>
<dbReference type="Pfam" id="PF12833">
    <property type="entry name" value="HTH_18"/>
    <property type="match status" value="1"/>
</dbReference>
<proteinExistence type="predicted"/>
<organism evidence="10 11">
    <name type="scientific">Vallitalea guaymasensis</name>
    <dbReference type="NCBI Taxonomy" id="1185412"/>
    <lineage>
        <taxon>Bacteria</taxon>
        <taxon>Bacillati</taxon>
        <taxon>Bacillota</taxon>
        <taxon>Clostridia</taxon>
        <taxon>Lachnospirales</taxon>
        <taxon>Vallitaleaceae</taxon>
        <taxon>Vallitalea</taxon>
    </lineage>
</organism>
<feature type="modified residue" description="4-aspartylphosphate" evidence="6">
    <location>
        <position position="55"/>
    </location>
</feature>
<dbReference type="Gene3D" id="1.10.10.60">
    <property type="entry name" value="Homeodomain-like"/>
    <property type="match status" value="2"/>
</dbReference>